<dbReference type="SMART" id="SM00225">
    <property type="entry name" value="BTB"/>
    <property type="match status" value="1"/>
</dbReference>
<organism evidence="3 4">
    <name type="scientific">Araneus ventricosus</name>
    <name type="common">Orbweaver spider</name>
    <name type="synonym">Epeira ventricosa</name>
    <dbReference type="NCBI Taxonomy" id="182803"/>
    <lineage>
        <taxon>Eukaryota</taxon>
        <taxon>Metazoa</taxon>
        <taxon>Ecdysozoa</taxon>
        <taxon>Arthropoda</taxon>
        <taxon>Chelicerata</taxon>
        <taxon>Arachnida</taxon>
        <taxon>Araneae</taxon>
        <taxon>Araneomorphae</taxon>
        <taxon>Entelegynae</taxon>
        <taxon>Araneoidea</taxon>
        <taxon>Araneidae</taxon>
        <taxon>Araneus</taxon>
    </lineage>
</organism>
<dbReference type="InterPro" id="IPR011333">
    <property type="entry name" value="SKP1/BTB/POZ_sf"/>
</dbReference>
<dbReference type="SUPFAM" id="SSF54695">
    <property type="entry name" value="POZ domain"/>
    <property type="match status" value="1"/>
</dbReference>
<dbReference type="EMBL" id="BGPR01043409">
    <property type="protein sequence ID" value="GBO19996.1"/>
    <property type="molecule type" value="Genomic_DNA"/>
</dbReference>
<accession>A0A4Y2V7E1</accession>
<evidence type="ECO:0000259" key="1">
    <source>
        <dbReference type="PROSITE" id="PS50097"/>
    </source>
</evidence>
<dbReference type="Gene3D" id="1.25.40.420">
    <property type="match status" value="1"/>
</dbReference>
<dbReference type="Gene3D" id="3.30.710.10">
    <property type="entry name" value="Potassium Channel Kv1.1, Chain A"/>
    <property type="match status" value="1"/>
</dbReference>
<gene>
    <name evidence="3" type="primary">SPOP_18</name>
    <name evidence="3" type="ORF">AVEN_204467_1</name>
</gene>
<dbReference type="AlphaFoldDB" id="A0A4Y2V7E1"/>
<feature type="domain" description="MATH" evidence="2">
    <location>
        <begin position="14"/>
        <end position="138"/>
    </location>
</feature>
<name>A0A4Y2V7E1_ARAVE</name>
<dbReference type="InterPro" id="IPR002083">
    <property type="entry name" value="MATH/TRAF_dom"/>
</dbReference>
<proteinExistence type="predicted"/>
<dbReference type="CDD" id="cd00121">
    <property type="entry name" value="MATH"/>
    <property type="match status" value="1"/>
</dbReference>
<dbReference type="CDD" id="cd18186">
    <property type="entry name" value="BTB_POZ_ZBTB_KLHL-like"/>
    <property type="match status" value="1"/>
</dbReference>
<comment type="caution">
    <text evidence="3">The sequence shown here is derived from an EMBL/GenBank/DDBJ whole genome shotgun (WGS) entry which is preliminary data.</text>
</comment>
<evidence type="ECO:0000259" key="2">
    <source>
        <dbReference type="PROSITE" id="PS50144"/>
    </source>
</evidence>
<dbReference type="InterPro" id="IPR000210">
    <property type="entry name" value="BTB/POZ_dom"/>
</dbReference>
<dbReference type="PROSITE" id="PS50144">
    <property type="entry name" value="MATH"/>
    <property type="match status" value="1"/>
</dbReference>
<dbReference type="InterPro" id="IPR008974">
    <property type="entry name" value="TRAF-like"/>
</dbReference>
<dbReference type="PANTHER" id="PTHR24413">
    <property type="entry name" value="SPECKLE-TYPE POZ PROTEIN"/>
    <property type="match status" value="1"/>
</dbReference>
<evidence type="ECO:0000313" key="3">
    <source>
        <dbReference type="EMBL" id="GBO19996.1"/>
    </source>
</evidence>
<dbReference type="Proteomes" id="UP000499080">
    <property type="component" value="Unassembled WGS sequence"/>
</dbReference>
<feature type="domain" description="BTB" evidence="1">
    <location>
        <begin position="347"/>
        <end position="414"/>
    </location>
</feature>
<keyword evidence="4" id="KW-1185">Reference proteome</keyword>
<reference evidence="3 4" key="1">
    <citation type="journal article" date="2019" name="Sci. Rep.">
        <title>Orb-weaving spider Araneus ventricosus genome elucidates the spidroin gene catalogue.</title>
        <authorList>
            <person name="Kono N."/>
            <person name="Nakamura H."/>
            <person name="Ohtoshi R."/>
            <person name="Moran D.A.P."/>
            <person name="Shinohara A."/>
            <person name="Yoshida Y."/>
            <person name="Fujiwara M."/>
            <person name="Mori M."/>
            <person name="Tomita M."/>
            <person name="Arakawa K."/>
        </authorList>
    </citation>
    <scope>NUCLEOTIDE SEQUENCE [LARGE SCALE GENOMIC DNA]</scope>
</reference>
<dbReference type="PROSITE" id="PS50097">
    <property type="entry name" value="BTB"/>
    <property type="match status" value="1"/>
</dbReference>
<dbReference type="Pfam" id="PF00651">
    <property type="entry name" value="BTB"/>
    <property type="match status" value="1"/>
</dbReference>
<protein>
    <submittedName>
        <fullName evidence="3">Speckle-type POZ protein</fullName>
    </submittedName>
</protein>
<evidence type="ECO:0000313" key="4">
    <source>
        <dbReference type="Proteomes" id="UP000499080"/>
    </source>
</evidence>
<dbReference type="Gene3D" id="2.60.210.10">
    <property type="entry name" value="Apoptosis, Tumor Necrosis Factor Receptor Associated Protein 2, Chain A"/>
    <property type="match status" value="2"/>
</dbReference>
<sequence>MTAAVSNDYQRKAHFTFIWTIENASALFVSCVESPAFTVQSMEKTKWKLNANCYGGFQLDSIALGIRKLEDNGPDSIEIEIELSVLAADGSPLGMLMSKKQFAGTDIYWLPELTAIDEILSLRAELLPNDTLTVRCRMWRTGSEISKEDTCFARTRMSVDRRSCVWAIREFSKIPPDQKRTHILNPTSHGSPKLILNLFLCERDRKTYVNIQIDQNSAGTHHYIFCKLSLLDSDGKVVYSEELGEYIKVGSRKKDCSFFEFLEKDKLESDKSPLLPNDVLTLRCEFQIQTDPVWSRIEHYRYSNLEDLEPTIVEMPEMHHGRPDLSFTVCCPFKKAFEDLYGDESLSDVSLRAGSKSFPAHKNVLSVRSPVFEAMFTRDMREKTSNIVDIPDLNAETLNRLLLYIYKNTVQELQWESAMDLFRAADKYQLLDLGKKCSFSLKSNLSLTNVCSILSLADMHEDGDLRKTAVDFISEHDDEVFNSNEWKNFKMENFQLASEVIERIPLIKIKNLLS</sequence>
<dbReference type="OrthoDB" id="624345at2759"/>
<dbReference type="GO" id="GO:0030163">
    <property type="term" value="P:protein catabolic process"/>
    <property type="evidence" value="ECO:0007669"/>
    <property type="project" value="UniProtKB-ARBA"/>
</dbReference>
<dbReference type="SUPFAM" id="SSF49599">
    <property type="entry name" value="TRAF domain-like"/>
    <property type="match status" value="2"/>
</dbReference>